<evidence type="ECO:0000256" key="1">
    <source>
        <dbReference type="ARBA" id="ARBA00004651"/>
    </source>
</evidence>
<feature type="transmembrane region" description="Helical" evidence="7">
    <location>
        <begin position="69"/>
        <end position="87"/>
    </location>
</feature>
<dbReference type="GeneID" id="61275076"/>
<dbReference type="Proteomes" id="UP000283426">
    <property type="component" value="Unassembled WGS sequence"/>
</dbReference>
<feature type="transmembrane region" description="Helical" evidence="7">
    <location>
        <begin position="34"/>
        <end position="54"/>
    </location>
</feature>
<evidence type="ECO:0000313" key="11">
    <source>
        <dbReference type="EMBL" id="RGU54228.1"/>
    </source>
</evidence>
<keyword evidence="4 7" id="KW-0812">Transmembrane</keyword>
<feature type="transmembrane region" description="Helical" evidence="7">
    <location>
        <begin position="117"/>
        <end position="137"/>
    </location>
</feature>
<keyword evidence="12" id="KW-0489">Methyltransferase</keyword>
<reference evidence="10" key="3">
    <citation type="submission" date="2023-01" db="EMBL/GenBank/DDBJ databases">
        <title>Human gut microbiome strain richness.</title>
        <authorList>
            <person name="Chen-Liaw A."/>
        </authorList>
    </citation>
    <scope>NUCLEOTIDE SEQUENCE</scope>
    <source>
        <strain evidence="10">RTP21484st1_B7_RTP21484_190118</strain>
    </source>
</reference>
<evidence type="ECO:0000313" key="14">
    <source>
        <dbReference type="Proteomes" id="UP000283426"/>
    </source>
</evidence>
<evidence type="ECO:0000313" key="15">
    <source>
        <dbReference type="Proteomes" id="UP000284243"/>
    </source>
</evidence>
<dbReference type="Pfam" id="PF02308">
    <property type="entry name" value="MgtC"/>
    <property type="match status" value="1"/>
</dbReference>
<dbReference type="Proteomes" id="UP000284243">
    <property type="component" value="Unassembled WGS sequence"/>
</dbReference>
<evidence type="ECO:0000256" key="5">
    <source>
        <dbReference type="ARBA" id="ARBA00022989"/>
    </source>
</evidence>
<sequence>MLWDCIFRLLLAGVLGGVIGWDREYRAKEAGLRTHFLVALGSALIMIVSQYGFADVLAKPGYGLDPSRVAAQVVSGIGFIGAGTILIQKQFVRGLTTAAGLWATSGIGLAVGGGMYWIGVFAMILTLIGLEFLTIIFKNVGEHSSLLVFATTDKENLKRVTNELHLRNYRIASYDMQHEPLEHADLYHVTMVIKTKRYLDESELFQFMQSLPDLTLERIA</sequence>
<comment type="subcellular location">
    <subcellularLocation>
        <location evidence="1">Cell membrane</location>
        <topology evidence="1">Multi-pass membrane protein</topology>
    </subcellularLocation>
</comment>
<reference evidence="14 15" key="1">
    <citation type="submission" date="2018-08" db="EMBL/GenBank/DDBJ databases">
        <title>A genome reference for cultivated species of the human gut microbiota.</title>
        <authorList>
            <person name="Zou Y."/>
            <person name="Xue W."/>
            <person name="Luo G."/>
        </authorList>
    </citation>
    <scope>NUCLEOTIDE SEQUENCE [LARGE SCALE GENOMIC DNA]</scope>
    <source>
        <strain evidence="12 14">AF14-6AC</strain>
        <strain evidence="11 15">AF16-14</strain>
        <strain evidence="13 16">OF03-11</strain>
    </source>
</reference>
<evidence type="ECO:0000259" key="8">
    <source>
        <dbReference type="Pfam" id="PF02308"/>
    </source>
</evidence>
<dbReference type="EMBL" id="QSCO01000040">
    <property type="protein sequence ID" value="RGY03366.1"/>
    <property type="molecule type" value="Genomic_DNA"/>
</dbReference>
<dbReference type="InterPro" id="IPR049177">
    <property type="entry name" value="MgtC_SapB_SrpB_YhiD_N"/>
</dbReference>
<evidence type="ECO:0000313" key="10">
    <source>
        <dbReference type="EMBL" id="MDB9223269.1"/>
    </source>
</evidence>
<gene>
    <name evidence="12" type="ORF">DWW24_12830</name>
    <name evidence="11" type="ORF">DWW57_16835</name>
    <name evidence="13" type="ORF">DXA53_18955</name>
    <name evidence="9" type="ORF">L0P03_19145</name>
    <name evidence="10" type="ORF">PN645_09665</name>
</gene>
<evidence type="ECO:0000256" key="3">
    <source>
        <dbReference type="ARBA" id="ARBA00022475"/>
    </source>
</evidence>
<feature type="transmembrane region" description="Helical" evidence="7">
    <location>
        <begin position="6"/>
        <end position="22"/>
    </location>
</feature>
<dbReference type="GO" id="GO:0032259">
    <property type="term" value="P:methylation"/>
    <property type="evidence" value="ECO:0007669"/>
    <property type="project" value="UniProtKB-KW"/>
</dbReference>
<comment type="similarity">
    <text evidence="2">Belongs to the MgtC/SapB family.</text>
</comment>
<dbReference type="PRINTS" id="PR01837">
    <property type="entry name" value="MGTCSAPBPROT"/>
</dbReference>
<proteinExistence type="inferred from homology"/>
<accession>A0A1Y3ZPH4</accession>
<dbReference type="EMBL" id="QRYC01000035">
    <property type="protein sequence ID" value="RGU54228.1"/>
    <property type="molecule type" value="Genomic_DNA"/>
</dbReference>
<dbReference type="EMBL" id="QRYW01000026">
    <property type="protein sequence ID" value="RGV24260.1"/>
    <property type="molecule type" value="Genomic_DNA"/>
</dbReference>
<reference evidence="9" key="2">
    <citation type="submission" date="2022-01" db="EMBL/GenBank/DDBJ databases">
        <title>Collection of gut derived symbiotic bacterial strains cultured from healthy donors.</title>
        <authorList>
            <person name="Lin H."/>
            <person name="Kohout C."/>
            <person name="Waligurski E."/>
            <person name="Pamer E.G."/>
        </authorList>
    </citation>
    <scope>NUCLEOTIDE SEQUENCE</scope>
    <source>
        <strain evidence="9">DFI.1.149</strain>
    </source>
</reference>
<dbReference type="OMA" id="QIISYNT"/>
<evidence type="ECO:0000256" key="4">
    <source>
        <dbReference type="ARBA" id="ARBA00022692"/>
    </source>
</evidence>
<dbReference type="AlphaFoldDB" id="A0A1Y3ZPH4"/>
<dbReference type="PANTHER" id="PTHR33778:SF1">
    <property type="entry name" value="MAGNESIUM TRANSPORTER YHID-RELATED"/>
    <property type="match status" value="1"/>
</dbReference>
<evidence type="ECO:0000256" key="6">
    <source>
        <dbReference type="ARBA" id="ARBA00023136"/>
    </source>
</evidence>
<dbReference type="Proteomes" id="UP001199750">
    <property type="component" value="Unassembled WGS sequence"/>
</dbReference>
<evidence type="ECO:0000313" key="12">
    <source>
        <dbReference type="EMBL" id="RGV24260.1"/>
    </source>
</evidence>
<name>A0A1Y3ZPH4_9BACT</name>
<keyword evidence="5 7" id="KW-1133">Transmembrane helix</keyword>
<dbReference type="EMBL" id="JAQMRD010000011">
    <property type="protein sequence ID" value="MDB9223269.1"/>
    <property type="molecule type" value="Genomic_DNA"/>
</dbReference>
<comment type="caution">
    <text evidence="12">The sequence shown here is derived from an EMBL/GenBank/DDBJ whole genome shotgun (WGS) entry which is preliminary data.</text>
</comment>
<protein>
    <submittedName>
        <fullName evidence="12">Methyltransferase</fullName>
    </submittedName>
    <submittedName>
        <fullName evidence="9">MgtC/SapB family protein</fullName>
    </submittedName>
</protein>
<keyword evidence="3" id="KW-1003">Cell membrane</keyword>
<evidence type="ECO:0000256" key="2">
    <source>
        <dbReference type="ARBA" id="ARBA00009298"/>
    </source>
</evidence>
<dbReference type="GO" id="GO:0005886">
    <property type="term" value="C:plasma membrane"/>
    <property type="evidence" value="ECO:0007669"/>
    <property type="project" value="UniProtKB-SubCell"/>
</dbReference>
<dbReference type="Proteomes" id="UP000284434">
    <property type="component" value="Unassembled WGS sequence"/>
</dbReference>
<evidence type="ECO:0000313" key="13">
    <source>
        <dbReference type="EMBL" id="RGY03366.1"/>
    </source>
</evidence>
<evidence type="ECO:0000313" key="9">
    <source>
        <dbReference type="EMBL" id="MCG4961938.1"/>
    </source>
</evidence>
<dbReference type="GO" id="GO:0008168">
    <property type="term" value="F:methyltransferase activity"/>
    <property type="evidence" value="ECO:0007669"/>
    <property type="project" value="UniProtKB-KW"/>
</dbReference>
<dbReference type="RefSeq" id="WP_013612066.1">
    <property type="nucleotide sequence ID" value="NZ_BAABYK010000001.1"/>
</dbReference>
<keyword evidence="12" id="KW-0808">Transferase</keyword>
<evidence type="ECO:0000256" key="7">
    <source>
        <dbReference type="SAM" id="Phobius"/>
    </source>
</evidence>
<feature type="domain" description="MgtC/SapB/SrpB/YhiD N-terminal" evidence="8">
    <location>
        <begin position="9"/>
        <end position="135"/>
    </location>
</feature>
<dbReference type="Proteomes" id="UP001212263">
    <property type="component" value="Unassembled WGS sequence"/>
</dbReference>
<keyword evidence="6 7" id="KW-0472">Membrane</keyword>
<dbReference type="PANTHER" id="PTHR33778">
    <property type="entry name" value="PROTEIN MGTC"/>
    <property type="match status" value="1"/>
</dbReference>
<dbReference type="EMBL" id="JAKNDN010000051">
    <property type="protein sequence ID" value="MCG4961938.1"/>
    <property type="molecule type" value="Genomic_DNA"/>
</dbReference>
<dbReference type="InterPro" id="IPR003416">
    <property type="entry name" value="MgtC/SapB/SrpB/YhiD_fam"/>
</dbReference>
<organism evidence="12 14">
    <name type="scientific">Odoribacter splanchnicus</name>
    <dbReference type="NCBI Taxonomy" id="28118"/>
    <lineage>
        <taxon>Bacteria</taxon>
        <taxon>Pseudomonadati</taxon>
        <taxon>Bacteroidota</taxon>
        <taxon>Bacteroidia</taxon>
        <taxon>Bacteroidales</taxon>
        <taxon>Odoribacteraceae</taxon>
        <taxon>Odoribacter</taxon>
    </lineage>
</organism>
<evidence type="ECO:0000313" key="16">
    <source>
        <dbReference type="Proteomes" id="UP000284434"/>
    </source>
</evidence>